<evidence type="ECO:0000256" key="1">
    <source>
        <dbReference type="SAM" id="MobiDB-lite"/>
    </source>
</evidence>
<feature type="region of interest" description="Disordered" evidence="1">
    <location>
        <begin position="158"/>
        <end position="188"/>
    </location>
</feature>
<feature type="transmembrane region" description="Helical" evidence="2">
    <location>
        <begin position="28"/>
        <end position="48"/>
    </location>
</feature>
<protein>
    <submittedName>
        <fullName evidence="3">Uncharacterized protein</fullName>
    </submittedName>
</protein>
<proteinExistence type="predicted"/>
<comment type="caution">
    <text evidence="3">The sequence shown here is derived from an EMBL/GenBank/DDBJ whole genome shotgun (WGS) entry which is preliminary data.</text>
</comment>
<reference evidence="3 4" key="1">
    <citation type="submission" date="2023-03" db="EMBL/GenBank/DDBJ databases">
        <title>High-quality genome of Scylla paramamosain provides insights in environmental adaptation.</title>
        <authorList>
            <person name="Zhang L."/>
        </authorList>
    </citation>
    <scope>NUCLEOTIDE SEQUENCE [LARGE SCALE GENOMIC DNA]</scope>
    <source>
        <strain evidence="3">LZ_2023a</strain>
        <tissue evidence="3">Muscle</tissue>
    </source>
</reference>
<name>A0AAW0SCU0_SCYPA</name>
<evidence type="ECO:0000313" key="3">
    <source>
        <dbReference type="EMBL" id="KAK8373160.1"/>
    </source>
</evidence>
<feature type="compositionally biased region" description="Basic and acidic residues" evidence="1">
    <location>
        <begin position="166"/>
        <end position="179"/>
    </location>
</feature>
<keyword evidence="4" id="KW-1185">Reference proteome</keyword>
<sequence>MRLHATGKTTQAFQLPSHAVPPREGSRLIVAVGLGVALVVLAVLYCCWTRCYNEGASNPGRPGIVTGLRRASLYLSNTAPLDMSVSELFFNLARGPTDQPHHHPMTGHTRVQRPLLAPPGCHLCPPSYLPPPLPSLPAQRHQQIRRHLVSCQTTATLRPRRPAHGTRQDATLDERRKMETSSLSVSQMGTGRHNQMILSELVEADNKHRSSTSPEEGVHTCALLSLSGKSRSLVLTHVLFTVRF</sequence>
<keyword evidence="2" id="KW-0812">Transmembrane</keyword>
<accession>A0AAW0SCU0</accession>
<evidence type="ECO:0000313" key="4">
    <source>
        <dbReference type="Proteomes" id="UP001487740"/>
    </source>
</evidence>
<evidence type="ECO:0000256" key="2">
    <source>
        <dbReference type="SAM" id="Phobius"/>
    </source>
</evidence>
<organism evidence="3 4">
    <name type="scientific">Scylla paramamosain</name>
    <name type="common">Mud crab</name>
    <dbReference type="NCBI Taxonomy" id="85552"/>
    <lineage>
        <taxon>Eukaryota</taxon>
        <taxon>Metazoa</taxon>
        <taxon>Ecdysozoa</taxon>
        <taxon>Arthropoda</taxon>
        <taxon>Crustacea</taxon>
        <taxon>Multicrustacea</taxon>
        <taxon>Malacostraca</taxon>
        <taxon>Eumalacostraca</taxon>
        <taxon>Eucarida</taxon>
        <taxon>Decapoda</taxon>
        <taxon>Pleocyemata</taxon>
        <taxon>Brachyura</taxon>
        <taxon>Eubrachyura</taxon>
        <taxon>Portunoidea</taxon>
        <taxon>Portunidae</taxon>
        <taxon>Portuninae</taxon>
        <taxon>Scylla</taxon>
    </lineage>
</organism>
<keyword evidence="2" id="KW-0472">Membrane</keyword>
<gene>
    <name evidence="3" type="ORF">O3P69_012618</name>
</gene>
<keyword evidence="2" id="KW-1133">Transmembrane helix</keyword>
<dbReference type="Proteomes" id="UP001487740">
    <property type="component" value="Unassembled WGS sequence"/>
</dbReference>
<dbReference type="AlphaFoldDB" id="A0AAW0SCU0"/>
<dbReference type="EMBL" id="JARAKH010001323">
    <property type="protein sequence ID" value="KAK8373160.1"/>
    <property type="molecule type" value="Genomic_DNA"/>
</dbReference>